<feature type="compositionally biased region" description="Low complexity" evidence="10">
    <location>
        <begin position="59"/>
        <end position="76"/>
    </location>
</feature>
<evidence type="ECO:0000256" key="2">
    <source>
        <dbReference type="ARBA" id="ARBA00022448"/>
    </source>
</evidence>
<feature type="compositionally biased region" description="Basic and acidic residues" evidence="10">
    <location>
        <begin position="43"/>
        <end position="57"/>
    </location>
</feature>
<dbReference type="GO" id="GO:0033281">
    <property type="term" value="C:TAT protein transport complex"/>
    <property type="evidence" value="ECO:0007669"/>
    <property type="project" value="UniProtKB-UniRule"/>
</dbReference>
<comment type="function">
    <text evidence="9">Part of the twin-arginine translocation (Tat) system that transports large folded proteins containing a characteristic twin-arginine motif in their signal peptide across membranes. TatA could form the protein-conducting channel of the Tat system.</text>
</comment>
<keyword evidence="3 9" id="KW-1003">Cell membrane</keyword>
<evidence type="ECO:0000256" key="4">
    <source>
        <dbReference type="ARBA" id="ARBA00022692"/>
    </source>
</evidence>
<reference evidence="12" key="2">
    <citation type="submission" date="2015-05" db="EMBL/GenBank/DDBJ databases">
        <title>Complete genome sequence of Corynebacterium mustelae DSM 45274, isolated from various tissues of a male ferret with lethal sepsis.</title>
        <authorList>
            <person name="Ruckert C."/>
            <person name="Albersmeier A."/>
            <person name="Winkler A."/>
            <person name="Tauch A."/>
        </authorList>
    </citation>
    <scope>NUCLEOTIDE SEQUENCE [LARGE SCALE GENOMIC DNA]</scope>
    <source>
        <strain evidence="12">DSM 45274</strain>
    </source>
</reference>
<dbReference type="HAMAP" id="MF_00236">
    <property type="entry name" value="TatA_E"/>
    <property type="match status" value="1"/>
</dbReference>
<evidence type="ECO:0000313" key="11">
    <source>
        <dbReference type="EMBL" id="AKK05924.1"/>
    </source>
</evidence>
<dbReference type="OrthoDB" id="5245163at2"/>
<dbReference type="NCBIfam" id="NF001854">
    <property type="entry name" value="PRK00575.1"/>
    <property type="match status" value="1"/>
</dbReference>
<sequence length="83" mass="9405">MSVGPLEIGILIVVLILLFGAKKLPDAARSLGRSMRIFKSEVKEMSNDDKRFEEQRALEAQQTQTIQPQPIAQPEQYKPQQQP</sequence>
<dbReference type="RefSeq" id="WP_047262049.1">
    <property type="nucleotide sequence ID" value="NZ_CP011542.1"/>
</dbReference>
<comment type="similarity">
    <text evidence="9">Belongs to the TatA/E family.</text>
</comment>
<dbReference type="PATRIC" id="fig|571915.4.peg.1702"/>
<dbReference type="AlphaFoldDB" id="A0A0G3GXN5"/>
<organism evidence="11 12">
    <name type="scientific">Corynebacterium mustelae</name>
    <dbReference type="NCBI Taxonomy" id="571915"/>
    <lineage>
        <taxon>Bacteria</taxon>
        <taxon>Bacillati</taxon>
        <taxon>Actinomycetota</taxon>
        <taxon>Actinomycetes</taxon>
        <taxon>Mycobacteriales</taxon>
        <taxon>Corynebacteriaceae</taxon>
        <taxon>Corynebacterium</taxon>
    </lineage>
</organism>
<name>A0A0G3GXN5_9CORY</name>
<evidence type="ECO:0000256" key="7">
    <source>
        <dbReference type="ARBA" id="ARBA00023010"/>
    </source>
</evidence>
<comment type="subcellular location">
    <subcellularLocation>
        <location evidence="1 9">Cell membrane</location>
        <topology evidence="1 9">Single-pass membrane protein</topology>
    </subcellularLocation>
</comment>
<evidence type="ECO:0000256" key="10">
    <source>
        <dbReference type="SAM" id="MobiDB-lite"/>
    </source>
</evidence>
<evidence type="ECO:0000256" key="5">
    <source>
        <dbReference type="ARBA" id="ARBA00022927"/>
    </source>
</evidence>
<dbReference type="InterPro" id="IPR003369">
    <property type="entry name" value="TatA/B/E"/>
</dbReference>
<dbReference type="GO" id="GO:0043953">
    <property type="term" value="P:protein transport by the Tat complex"/>
    <property type="evidence" value="ECO:0007669"/>
    <property type="project" value="UniProtKB-UniRule"/>
</dbReference>
<gene>
    <name evidence="9" type="primary">tatA</name>
    <name evidence="11" type="ORF">CMUST_07995</name>
</gene>
<dbReference type="PANTHER" id="PTHR42982:SF8">
    <property type="entry name" value="SEC-INDEPENDENT PROTEIN TRANSLOCASE PROTEIN TATA"/>
    <property type="match status" value="1"/>
</dbReference>
<reference evidence="11 12" key="1">
    <citation type="journal article" date="2015" name="Genome Announc.">
        <title>Complete Genome Sequence of the Type Strain Corynebacterium mustelae DSM 45274, Isolated from Various Tissues of a Male Ferret with Lethal Sepsis.</title>
        <authorList>
            <person name="Ruckert C."/>
            <person name="Eimer J."/>
            <person name="Winkler A."/>
            <person name="Tauch A."/>
        </authorList>
    </citation>
    <scope>NUCLEOTIDE SEQUENCE [LARGE SCALE GENOMIC DNA]</scope>
    <source>
        <strain evidence="11 12">DSM 45274</strain>
    </source>
</reference>
<keyword evidence="8 9" id="KW-0472">Membrane</keyword>
<proteinExistence type="inferred from homology"/>
<comment type="subunit">
    <text evidence="9">The Tat system comprises two distinct complexes: a TatABC complex, containing multiple copies of TatA, TatB and TatC subunits, and a separate TatA complex, containing only TatA subunits. Substrates initially bind to the TatABC complex, which probably triggers association of the separate TatA complex to form the active translocon.</text>
</comment>
<keyword evidence="12" id="KW-1185">Reference proteome</keyword>
<dbReference type="PANTHER" id="PTHR42982">
    <property type="entry name" value="SEC-INDEPENDENT PROTEIN TRANSLOCASE PROTEIN TATA"/>
    <property type="match status" value="1"/>
</dbReference>
<dbReference type="GO" id="GO:0008320">
    <property type="term" value="F:protein transmembrane transporter activity"/>
    <property type="evidence" value="ECO:0007669"/>
    <property type="project" value="UniProtKB-UniRule"/>
</dbReference>
<keyword evidence="6 9" id="KW-1133">Transmembrane helix</keyword>
<evidence type="ECO:0000256" key="1">
    <source>
        <dbReference type="ARBA" id="ARBA00004162"/>
    </source>
</evidence>
<dbReference type="Pfam" id="PF02416">
    <property type="entry name" value="TatA_B_E"/>
    <property type="match status" value="1"/>
</dbReference>
<dbReference type="KEGG" id="cmv:CMUST_07995"/>
<dbReference type="STRING" id="571915.CMUST_07995"/>
<dbReference type="NCBIfam" id="TIGR01411">
    <property type="entry name" value="tatAE"/>
    <property type="match status" value="1"/>
</dbReference>
<evidence type="ECO:0000313" key="12">
    <source>
        <dbReference type="Proteomes" id="UP000035199"/>
    </source>
</evidence>
<dbReference type="InterPro" id="IPR006312">
    <property type="entry name" value="TatA/E"/>
</dbReference>
<evidence type="ECO:0000256" key="8">
    <source>
        <dbReference type="ARBA" id="ARBA00023136"/>
    </source>
</evidence>
<protein>
    <recommendedName>
        <fullName evidence="9">Sec-independent protein translocase protein TatA</fullName>
    </recommendedName>
</protein>
<dbReference type="EMBL" id="CP011542">
    <property type="protein sequence ID" value="AKK05924.1"/>
    <property type="molecule type" value="Genomic_DNA"/>
</dbReference>
<evidence type="ECO:0000256" key="3">
    <source>
        <dbReference type="ARBA" id="ARBA00022475"/>
    </source>
</evidence>
<keyword evidence="5 9" id="KW-0653">Protein transport</keyword>
<dbReference type="Proteomes" id="UP000035199">
    <property type="component" value="Chromosome"/>
</dbReference>
<keyword evidence="4 9" id="KW-0812">Transmembrane</keyword>
<feature type="region of interest" description="Disordered" evidence="10">
    <location>
        <begin position="43"/>
        <end position="83"/>
    </location>
</feature>
<evidence type="ECO:0000256" key="9">
    <source>
        <dbReference type="HAMAP-Rule" id="MF_00236"/>
    </source>
</evidence>
<keyword evidence="2 9" id="KW-0813">Transport</keyword>
<evidence type="ECO:0000256" key="6">
    <source>
        <dbReference type="ARBA" id="ARBA00022989"/>
    </source>
</evidence>
<feature type="transmembrane region" description="Helical" evidence="9">
    <location>
        <begin position="6"/>
        <end position="25"/>
    </location>
</feature>
<dbReference type="Gene3D" id="1.20.5.3310">
    <property type="match status" value="1"/>
</dbReference>
<keyword evidence="7 9" id="KW-0811">Translocation</keyword>
<accession>A0A0G3GXN5</accession>